<evidence type="ECO:0000313" key="2">
    <source>
        <dbReference type="Proteomes" id="UP000249057"/>
    </source>
</evidence>
<gene>
    <name evidence="1" type="ORF">BO95DRAFT_22071</name>
</gene>
<accession>A0ACD1FTC3</accession>
<organism evidence="1 2">
    <name type="scientific">Aspergillus brunneoviolaceus CBS 621.78</name>
    <dbReference type="NCBI Taxonomy" id="1450534"/>
    <lineage>
        <taxon>Eukaryota</taxon>
        <taxon>Fungi</taxon>
        <taxon>Dikarya</taxon>
        <taxon>Ascomycota</taxon>
        <taxon>Pezizomycotina</taxon>
        <taxon>Eurotiomycetes</taxon>
        <taxon>Eurotiomycetidae</taxon>
        <taxon>Eurotiales</taxon>
        <taxon>Aspergillaceae</taxon>
        <taxon>Aspergillus</taxon>
        <taxon>Aspergillus subgen. Circumdati</taxon>
    </lineage>
</organism>
<name>A0ACD1FTC3_9EURO</name>
<dbReference type="EMBL" id="KZ825416">
    <property type="protein sequence ID" value="RAH40235.1"/>
    <property type="molecule type" value="Genomic_DNA"/>
</dbReference>
<reference evidence="1" key="1">
    <citation type="submission" date="2018-02" db="EMBL/GenBank/DDBJ databases">
        <title>The genomes of Aspergillus section Nigri reveals drivers in fungal speciation.</title>
        <authorList>
            <consortium name="DOE Joint Genome Institute"/>
            <person name="Vesth T.C."/>
            <person name="Nybo J."/>
            <person name="Theobald S."/>
            <person name="Brandl J."/>
            <person name="Frisvad J.C."/>
            <person name="Nielsen K.F."/>
            <person name="Lyhne E.K."/>
            <person name="Kogle M.E."/>
            <person name="Kuo A."/>
            <person name="Riley R."/>
            <person name="Clum A."/>
            <person name="Nolan M."/>
            <person name="Lipzen A."/>
            <person name="Salamov A."/>
            <person name="Henrissat B."/>
            <person name="Wiebenga A."/>
            <person name="De vries R.P."/>
            <person name="Grigoriev I.V."/>
            <person name="Mortensen U.H."/>
            <person name="Andersen M.R."/>
            <person name="Baker S.E."/>
        </authorList>
    </citation>
    <scope>NUCLEOTIDE SEQUENCE</scope>
    <source>
        <strain evidence="1">CBS 621.78</strain>
    </source>
</reference>
<dbReference type="Proteomes" id="UP000249057">
    <property type="component" value="Unassembled WGS sequence"/>
</dbReference>
<evidence type="ECO:0000313" key="1">
    <source>
        <dbReference type="EMBL" id="RAH40235.1"/>
    </source>
</evidence>
<protein>
    <submittedName>
        <fullName evidence="1">Uncharacterized protein</fullName>
    </submittedName>
</protein>
<proteinExistence type="predicted"/>
<sequence length="216" mass="23480">MSSFLSRLRALLGGPTSASSSSHNTRPLTQVAIIGLLSAGQRTILEHLSETPIRPVILQGQHHIAEEGSSPSLGLALRMVDVGGDAPGRWHVFTAQAYADVDALIVAVDVADPITLDELRQELGRVVRGRRVQGWTEPFPVAKQGIPWLVLVMFKGEVADENIAQKQVAALRLDELGVDWVFRPVAAGNGKDIKQSVSWLTNRLEENTKRAGKEKV</sequence>
<keyword evidence="2" id="KW-1185">Reference proteome</keyword>